<protein>
    <submittedName>
        <fullName evidence="1">Uncharacterized protein</fullName>
    </submittedName>
</protein>
<gene>
    <name evidence="1" type="ORF">B0H16DRAFT_1466620</name>
</gene>
<comment type="caution">
    <text evidence="1">The sequence shown here is derived from an EMBL/GenBank/DDBJ whole genome shotgun (WGS) entry which is preliminary data.</text>
</comment>
<evidence type="ECO:0000313" key="2">
    <source>
        <dbReference type="Proteomes" id="UP001215598"/>
    </source>
</evidence>
<accession>A0AAD7I6X6</accession>
<dbReference type="Proteomes" id="UP001215598">
    <property type="component" value="Unassembled WGS sequence"/>
</dbReference>
<evidence type="ECO:0000313" key="1">
    <source>
        <dbReference type="EMBL" id="KAJ7736436.1"/>
    </source>
</evidence>
<organism evidence="1 2">
    <name type="scientific">Mycena metata</name>
    <dbReference type="NCBI Taxonomy" id="1033252"/>
    <lineage>
        <taxon>Eukaryota</taxon>
        <taxon>Fungi</taxon>
        <taxon>Dikarya</taxon>
        <taxon>Basidiomycota</taxon>
        <taxon>Agaricomycotina</taxon>
        <taxon>Agaricomycetes</taxon>
        <taxon>Agaricomycetidae</taxon>
        <taxon>Agaricales</taxon>
        <taxon>Marasmiineae</taxon>
        <taxon>Mycenaceae</taxon>
        <taxon>Mycena</taxon>
    </lineage>
</organism>
<keyword evidence="2" id="KW-1185">Reference proteome</keyword>
<name>A0AAD7I6X6_9AGAR</name>
<dbReference type="AlphaFoldDB" id="A0AAD7I6X6"/>
<proteinExistence type="predicted"/>
<sequence>MRAKVHRRDVPELIASDVSLAGRSASGRTPLLSPPPVSARDIKSTPGVPVILGASVALTFEYHSGTRGFGRSTVEDDATAIVDFLRPFGGARHLSYVRYLITVFREVSNGLRPDGPRENPPALLWTRIGVVLKYVHAVLKFLKGQAEVPHFCYTSYIWLVLELVPIMLASA</sequence>
<reference evidence="1" key="1">
    <citation type="submission" date="2023-03" db="EMBL/GenBank/DDBJ databases">
        <title>Massive genome expansion in bonnet fungi (Mycena s.s.) driven by repeated elements and novel gene families across ecological guilds.</title>
        <authorList>
            <consortium name="Lawrence Berkeley National Laboratory"/>
            <person name="Harder C.B."/>
            <person name="Miyauchi S."/>
            <person name="Viragh M."/>
            <person name="Kuo A."/>
            <person name="Thoen E."/>
            <person name="Andreopoulos B."/>
            <person name="Lu D."/>
            <person name="Skrede I."/>
            <person name="Drula E."/>
            <person name="Henrissat B."/>
            <person name="Morin E."/>
            <person name="Kohler A."/>
            <person name="Barry K."/>
            <person name="LaButti K."/>
            <person name="Morin E."/>
            <person name="Salamov A."/>
            <person name="Lipzen A."/>
            <person name="Mereny Z."/>
            <person name="Hegedus B."/>
            <person name="Baldrian P."/>
            <person name="Stursova M."/>
            <person name="Weitz H."/>
            <person name="Taylor A."/>
            <person name="Grigoriev I.V."/>
            <person name="Nagy L.G."/>
            <person name="Martin F."/>
            <person name="Kauserud H."/>
        </authorList>
    </citation>
    <scope>NUCLEOTIDE SEQUENCE</scope>
    <source>
        <strain evidence="1">CBHHK182m</strain>
    </source>
</reference>
<dbReference type="EMBL" id="JARKIB010000121">
    <property type="protein sequence ID" value="KAJ7736436.1"/>
    <property type="molecule type" value="Genomic_DNA"/>
</dbReference>